<keyword evidence="1" id="KW-0812">Transmembrane</keyword>
<dbReference type="RefSeq" id="WP_146285145.1">
    <property type="nucleotide sequence ID" value="NZ_BMLP01000001.1"/>
</dbReference>
<dbReference type="OrthoDB" id="7864687at2"/>
<reference evidence="2 3" key="1">
    <citation type="journal article" date="2014" name="Int. J. Syst. Evol. Microbiol.">
        <title>Complete genome sequence of Corynebacterium casei LMG S-19264T (=DSM 44701T), isolated from a smear-ripened cheese.</title>
        <authorList>
            <consortium name="US DOE Joint Genome Institute (JGI-PGF)"/>
            <person name="Walter F."/>
            <person name="Albersmeier A."/>
            <person name="Kalinowski J."/>
            <person name="Ruckert C."/>
        </authorList>
    </citation>
    <scope>NUCLEOTIDE SEQUENCE [LARGE SCALE GENOMIC DNA]</scope>
    <source>
        <strain evidence="2 3">CGMCC 1.7029</strain>
    </source>
</reference>
<feature type="transmembrane region" description="Helical" evidence="1">
    <location>
        <begin position="327"/>
        <end position="350"/>
    </location>
</feature>
<evidence type="ECO:0000256" key="1">
    <source>
        <dbReference type="SAM" id="Phobius"/>
    </source>
</evidence>
<protein>
    <submittedName>
        <fullName evidence="2">Uncharacterized protein</fullName>
    </submittedName>
</protein>
<dbReference type="EMBL" id="BMLP01000001">
    <property type="protein sequence ID" value="GGO28418.1"/>
    <property type="molecule type" value="Genomic_DNA"/>
</dbReference>
<evidence type="ECO:0000313" key="2">
    <source>
        <dbReference type="EMBL" id="GGO28418.1"/>
    </source>
</evidence>
<sequence>MAGRGLRLIARAGLHVLFVISVVLVVRGVLELRENPALTPYVERGEAEFRAAVDAAMARAATPQRIHTLIEGYLNETPRDWIALRAVEDVAAERGIPVDPALALRISAAWDEDSSMLAKATACGRCMFDVESCSISETLICNVPISFTPVGDVAGLAQEGLNAARGRPVDTLNLTLSAIGLGATAAIVVTEGSSIAVKAGASGLKLARGMRLLSPGMERWLLRMGDEAVDMAALKQVRWPTDLPCVFNRAPVAAIGAAATDLWRVAEATDPKTALRLLPHIDDANDARRMARASTALGPRTLGSIEVLGKARMMRLGIRLSDLAQELFAGLAGMVAAAISFAKSLGLRLLRGGMRRLA</sequence>
<keyword evidence="1" id="KW-0472">Membrane</keyword>
<accession>A0A917YJU6</accession>
<name>A0A917YJU6_9RHOB</name>
<dbReference type="AlphaFoldDB" id="A0A917YJU6"/>
<keyword evidence="3" id="KW-1185">Reference proteome</keyword>
<evidence type="ECO:0000313" key="3">
    <source>
        <dbReference type="Proteomes" id="UP000598196"/>
    </source>
</evidence>
<comment type="caution">
    <text evidence="2">The sequence shown here is derived from an EMBL/GenBank/DDBJ whole genome shotgun (WGS) entry which is preliminary data.</text>
</comment>
<keyword evidence="1" id="KW-1133">Transmembrane helix</keyword>
<organism evidence="2 3">
    <name type="scientific">Gemmobacter aquaticus</name>
    <dbReference type="NCBI Taxonomy" id="490185"/>
    <lineage>
        <taxon>Bacteria</taxon>
        <taxon>Pseudomonadati</taxon>
        <taxon>Pseudomonadota</taxon>
        <taxon>Alphaproteobacteria</taxon>
        <taxon>Rhodobacterales</taxon>
        <taxon>Paracoccaceae</taxon>
        <taxon>Gemmobacter</taxon>
    </lineage>
</organism>
<gene>
    <name evidence="2" type="ORF">GCM10010991_11220</name>
</gene>
<proteinExistence type="predicted"/>
<dbReference type="Proteomes" id="UP000598196">
    <property type="component" value="Unassembled WGS sequence"/>
</dbReference>
<feature type="transmembrane region" description="Helical" evidence="1">
    <location>
        <begin position="12"/>
        <end position="30"/>
    </location>
</feature>